<sequence>MNDHVQNPFAVAPRNDASSALAVSDQARGVAEVQAKLLMAQQFPRDQVQAMDNILNAFTRPRLAEVAKYQFSRGGSEVDGPSIRSAETIAQNWGNMEFGFREVARGRGTDGVTYSEVEAFAFDLQSRTRRQLQFQVRHWRDTKKGGYPIKDERDIYELMSNMAQRRVRACILAIVPGDVIDAAMEQAEITLKSKADTSPEAMQKMIDAFAPFGVSKDHIEKRIQRRLESIQPAQVVSLKKIYASLRDGMSVASDWFEVEDLPPAGEGQSLKDIKNRASSKKAAADDAPAVTAPAFDPAPILQMIAAAGDMDALALAGEAFRDAPDEHYDALKKAYDNRRAELEPAA</sequence>
<dbReference type="RefSeq" id="WP_174716080.1">
    <property type="nucleotide sequence ID" value="NZ_CP054569.1"/>
</dbReference>
<dbReference type="AlphaFoldDB" id="A0A6N0JI34"/>
<evidence type="ECO:0000313" key="2">
    <source>
        <dbReference type="EMBL" id="QKQ46791.1"/>
    </source>
</evidence>
<gene>
    <name evidence="2" type="ORF">FOC81_08835</name>
</gene>
<dbReference type="Proteomes" id="UP000509782">
    <property type="component" value="Chromosome"/>
</dbReference>
<organism evidence="2 3">
    <name type="scientific">Achromobacter denitrificans</name>
    <name type="common">Alcaligenes denitrificans</name>
    <dbReference type="NCBI Taxonomy" id="32002"/>
    <lineage>
        <taxon>Bacteria</taxon>
        <taxon>Pseudomonadati</taxon>
        <taxon>Pseudomonadota</taxon>
        <taxon>Betaproteobacteria</taxon>
        <taxon>Burkholderiales</taxon>
        <taxon>Alcaligenaceae</taxon>
        <taxon>Achromobacter</taxon>
    </lineage>
</organism>
<reference evidence="2 3" key="1">
    <citation type="submission" date="2020-05" db="EMBL/GenBank/DDBJ databases">
        <title>FDA dAtabase for Regulatory Grade micrObial Sequences (FDA-ARGOS): Supporting development and validation of Infectious Disease Dx tests.</title>
        <authorList>
            <person name="Sproer C."/>
            <person name="Gronow S."/>
            <person name="Severitt S."/>
            <person name="Schroder I."/>
            <person name="Tallon L."/>
            <person name="Sadzewicz L."/>
            <person name="Zhao X."/>
            <person name="Vavikolanu K."/>
            <person name="Mehta A."/>
            <person name="Aluvathingal J."/>
            <person name="Nadendla S."/>
            <person name="Myers T."/>
            <person name="Yan Y."/>
            <person name="Sichtig H."/>
        </authorList>
    </citation>
    <scope>NUCLEOTIDE SEQUENCE [LARGE SCALE GENOMIC DNA]</scope>
    <source>
        <strain evidence="2 3">FDAARGOS_787</strain>
    </source>
</reference>
<evidence type="ECO:0000256" key="1">
    <source>
        <dbReference type="SAM" id="MobiDB-lite"/>
    </source>
</evidence>
<accession>A0A6N0JI34</accession>
<protein>
    <submittedName>
        <fullName evidence="2">Uncharacterized protein</fullName>
    </submittedName>
</protein>
<feature type="region of interest" description="Disordered" evidence="1">
    <location>
        <begin position="266"/>
        <end position="286"/>
    </location>
</feature>
<evidence type="ECO:0000313" key="3">
    <source>
        <dbReference type="Proteomes" id="UP000509782"/>
    </source>
</evidence>
<proteinExistence type="predicted"/>
<dbReference type="EMBL" id="CP054569">
    <property type="protein sequence ID" value="QKQ46791.1"/>
    <property type="molecule type" value="Genomic_DNA"/>
</dbReference>
<name>A0A6N0JI34_ACHDE</name>